<dbReference type="eggNOG" id="COG1461">
    <property type="taxonomic scope" value="Bacteria"/>
</dbReference>
<feature type="domain" description="DhaL" evidence="9">
    <location>
        <begin position="32"/>
        <end position="215"/>
    </location>
</feature>
<dbReference type="InterPro" id="IPR012737">
    <property type="entry name" value="DhaK_L_YcgS"/>
</dbReference>
<evidence type="ECO:0000256" key="5">
    <source>
        <dbReference type="ARBA" id="ARBA00022777"/>
    </source>
</evidence>
<dbReference type="Gene3D" id="1.25.40.340">
    <property type="match status" value="1"/>
</dbReference>
<evidence type="ECO:0000256" key="7">
    <source>
        <dbReference type="ARBA" id="ARBA00046577"/>
    </source>
</evidence>
<name>A0A0R1XRI9_9LACO</name>
<dbReference type="InterPro" id="IPR004007">
    <property type="entry name" value="DhaL_dom"/>
</dbReference>
<accession>A0A0R1XRI9</accession>
<comment type="pathway">
    <text evidence="2">Polyol metabolism; glycerol degradation.</text>
</comment>
<dbReference type="NCBIfam" id="TIGR02365">
    <property type="entry name" value="dha_L_ycgS"/>
    <property type="match status" value="1"/>
</dbReference>
<dbReference type="GO" id="GO:0004371">
    <property type="term" value="F:glycerone kinase activity"/>
    <property type="evidence" value="ECO:0007669"/>
    <property type="project" value="InterPro"/>
</dbReference>
<dbReference type="SUPFAM" id="SSF101473">
    <property type="entry name" value="DhaL-like"/>
    <property type="match status" value="1"/>
</dbReference>
<proteinExistence type="predicted"/>
<comment type="function">
    <text evidence="8">ADP-binding subunit of the dihydroxyacetone kinase, which is responsible for the phosphoenolpyruvate (PEP)-dependent phosphorylation of dihydroxyacetone. DhaL-ADP is converted to DhaL-ATP via a phosphoryl group transfer from DhaM and transmits it to dihydroxyacetone binds to DhaK.</text>
</comment>
<dbReference type="GO" id="GO:0047324">
    <property type="term" value="F:phosphoenolpyruvate-glycerone phosphotransferase activity"/>
    <property type="evidence" value="ECO:0007669"/>
    <property type="project" value="UniProtKB-EC"/>
</dbReference>
<dbReference type="GO" id="GO:0019563">
    <property type="term" value="P:glycerol catabolic process"/>
    <property type="evidence" value="ECO:0007669"/>
    <property type="project" value="TreeGrafter"/>
</dbReference>
<dbReference type="Pfam" id="PF02734">
    <property type="entry name" value="Dak2"/>
    <property type="match status" value="1"/>
</dbReference>
<protein>
    <recommendedName>
        <fullName evidence="3">phosphoenolpyruvate--glycerone phosphotransferase</fullName>
        <ecNumber evidence="3">2.7.1.121</ecNumber>
    </recommendedName>
</protein>
<evidence type="ECO:0000256" key="6">
    <source>
        <dbReference type="ARBA" id="ARBA00022798"/>
    </source>
</evidence>
<dbReference type="InterPro" id="IPR050861">
    <property type="entry name" value="Dihydroxyacetone_Kinase"/>
</dbReference>
<evidence type="ECO:0000256" key="4">
    <source>
        <dbReference type="ARBA" id="ARBA00022679"/>
    </source>
</evidence>
<keyword evidence="5 10" id="KW-0418">Kinase</keyword>
<evidence type="ECO:0000256" key="1">
    <source>
        <dbReference type="ARBA" id="ARBA00001113"/>
    </source>
</evidence>
<dbReference type="Proteomes" id="UP000051236">
    <property type="component" value="Unassembled WGS sequence"/>
</dbReference>
<keyword evidence="4" id="KW-0808">Transferase</keyword>
<reference evidence="10 11" key="1">
    <citation type="journal article" date="2015" name="Genome Announc.">
        <title>Expanding the biotechnology potential of lactobacilli through comparative genomics of 213 strains and associated genera.</title>
        <authorList>
            <person name="Sun Z."/>
            <person name="Harris H.M."/>
            <person name="McCann A."/>
            <person name="Guo C."/>
            <person name="Argimon S."/>
            <person name="Zhang W."/>
            <person name="Yang X."/>
            <person name="Jeffery I.B."/>
            <person name="Cooney J.C."/>
            <person name="Kagawa T.F."/>
            <person name="Liu W."/>
            <person name="Song Y."/>
            <person name="Salvetti E."/>
            <person name="Wrobel A."/>
            <person name="Rasinkangas P."/>
            <person name="Parkhill J."/>
            <person name="Rea M.C."/>
            <person name="O'Sullivan O."/>
            <person name="Ritari J."/>
            <person name="Douillard F.P."/>
            <person name="Paul Ross R."/>
            <person name="Yang R."/>
            <person name="Briner A.E."/>
            <person name="Felis G.E."/>
            <person name="de Vos W.M."/>
            <person name="Barrangou R."/>
            <person name="Klaenhammer T.R."/>
            <person name="Caufield P.W."/>
            <person name="Cui Y."/>
            <person name="Zhang H."/>
            <person name="O'Toole P.W."/>
        </authorList>
    </citation>
    <scope>NUCLEOTIDE SEQUENCE [LARGE SCALE GENOMIC DNA]</scope>
    <source>
        <strain evidence="10 11">DSM 18527</strain>
    </source>
</reference>
<dbReference type="PANTHER" id="PTHR28629">
    <property type="entry name" value="TRIOKINASE/FMN CYCLASE"/>
    <property type="match status" value="1"/>
</dbReference>
<dbReference type="STRING" id="1423734.FC83_GL000212"/>
<sequence>MKAVSYDRLVTKNWVNFKAAVPRGGISMLDETLLFKWMTEFDHQIQTDKAYLSGLDAEIGDGDHGDNMARGMSAVMHTFKTPNQSVAEQLKAIAFALISKVGGAAGPLYGSAFLRMSKAAVDTQQLDQLIQIGADAIADRGGANFGDKTMLDVWAYVPAMLEHHTLSSAGLAQLAAHTKPMQAKKGRASYLGERSVGHLDPGAVSSQELFQALLKAQSALKTSPNQALKNGTD</sequence>
<gene>
    <name evidence="10" type="ORF">FC83_GL000212</name>
</gene>
<evidence type="ECO:0000256" key="3">
    <source>
        <dbReference type="ARBA" id="ARBA00012095"/>
    </source>
</evidence>
<keyword evidence="6" id="KW-0319">Glycerol metabolism</keyword>
<keyword evidence="11" id="KW-1185">Reference proteome</keyword>
<comment type="catalytic activity">
    <reaction evidence="1">
        <text>dihydroxyacetone + phosphoenolpyruvate = dihydroxyacetone phosphate + pyruvate</text>
        <dbReference type="Rhea" id="RHEA:18381"/>
        <dbReference type="ChEBI" id="CHEBI:15361"/>
        <dbReference type="ChEBI" id="CHEBI:16016"/>
        <dbReference type="ChEBI" id="CHEBI:57642"/>
        <dbReference type="ChEBI" id="CHEBI:58702"/>
        <dbReference type="EC" id="2.7.1.121"/>
    </reaction>
</comment>
<comment type="caution">
    <text evidence="10">The sequence shown here is derived from an EMBL/GenBank/DDBJ whole genome shotgun (WGS) entry which is preliminary data.</text>
</comment>
<evidence type="ECO:0000256" key="2">
    <source>
        <dbReference type="ARBA" id="ARBA00004745"/>
    </source>
</evidence>
<dbReference type="PROSITE" id="PS51480">
    <property type="entry name" value="DHAL"/>
    <property type="match status" value="1"/>
</dbReference>
<evidence type="ECO:0000256" key="8">
    <source>
        <dbReference type="ARBA" id="ARBA00055771"/>
    </source>
</evidence>
<dbReference type="GO" id="GO:0005829">
    <property type="term" value="C:cytosol"/>
    <property type="evidence" value="ECO:0007669"/>
    <property type="project" value="TreeGrafter"/>
</dbReference>
<dbReference type="FunFam" id="1.25.40.340:FF:000002">
    <property type="entry name" value="Dihydroxyacetone kinase, L subunit"/>
    <property type="match status" value="1"/>
</dbReference>
<dbReference type="EMBL" id="AZGA01000066">
    <property type="protein sequence ID" value="KRM32810.1"/>
    <property type="molecule type" value="Genomic_DNA"/>
</dbReference>
<dbReference type="AlphaFoldDB" id="A0A0R1XRI9"/>
<dbReference type="EC" id="2.7.1.121" evidence="3"/>
<dbReference type="InterPro" id="IPR036117">
    <property type="entry name" value="DhaL_dom_sf"/>
</dbReference>
<evidence type="ECO:0000313" key="11">
    <source>
        <dbReference type="Proteomes" id="UP000051236"/>
    </source>
</evidence>
<organism evidence="10 11">
    <name type="scientific">Agrilactobacillus composti DSM 18527 = JCM 14202</name>
    <dbReference type="NCBI Taxonomy" id="1423734"/>
    <lineage>
        <taxon>Bacteria</taxon>
        <taxon>Bacillati</taxon>
        <taxon>Bacillota</taxon>
        <taxon>Bacilli</taxon>
        <taxon>Lactobacillales</taxon>
        <taxon>Lactobacillaceae</taxon>
        <taxon>Agrilactobacillus</taxon>
    </lineage>
</organism>
<dbReference type="PATRIC" id="fig|1423734.3.peg.212"/>
<dbReference type="SMART" id="SM01120">
    <property type="entry name" value="Dak2"/>
    <property type="match status" value="1"/>
</dbReference>
<evidence type="ECO:0000313" key="10">
    <source>
        <dbReference type="EMBL" id="KRM32810.1"/>
    </source>
</evidence>
<evidence type="ECO:0000259" key="9">
    <source>
        <dbReference type="PROSITE" id="PS51480"/>
    </source>
</evidence>
<comment type="subunit">
    <text evidence="7">Homodimer. The dihydroxyacetone kinase complex is composed of a homodimer of DhaM, a homodimer of DhaK and the subunit DhaL.</text>
</comment>
<dbReference type="PANTHER" id="PTHR28629:SF4">
    <property type="entry name" value="TRIOKINASE_FMN CYCLASE"/>
    <property type="match status" value="1"/>
</dbReference>